<dbReference type="EMBL" id="JBHTBZ010000064">
    <property type="protein sequence ID" value="MFC7462360.1"/>
    <property type="molecule type" value="Genomic_DNA"/>
</dbReference>
<proteinExistence type="predicted"/>
<protein>
    <submittedName>
        <fullName evidence="1">YfjI family protein</fullName>
    </submittedName>
</protein>
<name>A0ABW2SGH9_9BURK</name>
<reference evidence="2" key="1">
    <citation type="journal article" date="2019" name="Int. J. Syst. Evol. Microbiol.">
        <title>The Global Catalogue of Microorganisms (GCM) 10K type strain sequencing project: providing services to taxonomists for standard genome sequencing and annotation.</title>
        <authorList>
            <consortium name="The Broad Institute Genomics Platform"/>
            <consortium name="The Broad Institute Genome Sequencing Center for Infectious Disease"/>
            <person name="Wu L."/>
            <person name="Ma J."/>
        </authorList>
    </citation>
    <scope>NUCLEOTIDE SEQUENCE [LARGE SCALE GENOMIC DNA]</scope>
    <source>
        <strain evidence="2">CCUG 53903</strain>
    </source>
</reference>
<organism evidence="1 2">
    <name type="scientific">Hydrogenophaga defluvii</name>
    <dbReference type="NCBI Taxonomy" id="249410"/>
    <lineage>
        <taxon>Bacteria</taxon>
        <taxon>Pseudomonadati</taxon>
        <taxon>Pseudomonadota</taxon>
        <taxon>Betaproteobacteria</taxon>
        <taxon>Burkholderiales</taxon>
        <taxon>Comamonadaceae</taxon>
        <taxon>Hydrogenophaga</taxon>
    </lineage>
</organism>
<dbReference type="InterPro" id="IPR025048">
    <property type="entry name" value="DUF3987"/>
</dbReference>
<sequence>MNALTDFNDLHQIIGADAVRACIKAAELVESLPDSADVPQADTAWPDPVPLPDALPAVQAFDPELLPEAMRGWVADIAHRMQCPPDFTAVGALVALSSLIGARAVVAPKARDDWRVVPVLWGAIVGRPGVMKSPALSEVLKPLHRLEATEREQWQIAHEAWELDCKVATMASEAKEKQARGFADKDPAKARALLEPMDTPAEPMARRYVVNDATVEKLADLLTVNKWGLLVYRDEIHGLLCSMDRQGQEGARGFYLTGYDGNQGHAVDRIGRGESYVPRVCLAMLGGIQPGKLQSYVREAVAGGAGDDGLLQRFGLAVWPDVSREFAYVDRWPDTPARQAAWAVFERLNTLQPASDTDPQEWRFSTEAQALFVEWLEPFETEIRGDDLHPALVSHLSKYRKLIPALALIFALVDTSESGGVIHERELIRALAWGDYLRSHAERIYAAAVIPETAGAKQLLDKIKAGKLCDSDGVILDAFTPRLVAVKHWAGLGTPEAVRKAADLLADYGWLAREAIPTGAAGGRPTDRYLIHPRLLNGGGA</sequence>
<evidence type="ECO:0000313" key="2">
    <source>
        <dbReference type="Proteomes" id="UP001596457"/>
    </source>
</evidence>
<keyword evidence="2" id="KW-1185">Reference proteome</keyword>
<dbReference type="Proteomes" id="UP001596457">
    <property type="component" value="Unassembled WGS sequence"/>
</dbReference>
<evidence type="ECO:0000313" key="1">
    <source>
        <dbReference type="EMBL" id="MFC7462360.1"/>
    </source>
</evidence>
<accession>A0ABW2SGH9</accession>
<dbReference type="RefSeq" id="WP_382203150.1">
    <property type="nucleotide sequence ID" value="NZ_JBHTBZ010000064.1"/>
</dbReference>
<comment type="caution">
    <text evidence="1">The sequence shown here is derived from an EMBL/GenBank/DDBJ whole genome shotgun (WGS) entry which is preliminary data.</text>
</comment>
<dbReference type="Pfam" id="PF13148">
    <property type="entry name" value="DUF3987"/>
    <property type="match status" value="1"/>
</dbReference>
<gene>
    <name evidence="1" type="ORF">ACFQU0_18180</name>
</gene>